<dbReference type="EMBL" id="FPHL01000026">
    <property type="protein sequence ID" value="SFV61512.1"/>
    <property type="molecule type" value="Genomic_DNA"/>
</dbReference>
<reference evidence="1" key="1">
    <citation type="submission" date="2016-10" db="EMBL/GenBank/DDBJ databases">
        <authorList>
            <person name="de Groot N.N."/>
        </authorList>
    </citation>
    <scope>NUCLEOTIDE SEQUENCE</scope>
</reference>
<accession>A0A1W1C714</accession>
<proteinExistence type="predicted"/>
<protein>
    <submittedName>
        <fullName evidence="1">Uncharacterized protein</fullName>
    </submittedName>
</protein>
<gene>
    <name evidence="1" type="ORF">MNB_SV-10-1154</name>
</gene>
<evidence type="ECO:0000313" key="1">
    <source>
        <dbReference type="EMBL" id="SFV61512.1"/>
    </source>
</evidence>
<sequence length="37" mass="4456">MASWRTFAYTGHTAKNSPERKNIKLFCIIQKYIYFDI</sequence>
<dbReference type="AlphaFoldDB" id="A0A1W1C714"/>
<name>A0A1W1C714_9ZZZZ</name>
<organism evidence="1">
    <name type="scientific">hydrothermal vent metagenome</name>
    <dbReference type="NCBI Taxonomy" id="652676"/>
    <lineage>
        <taxon>unclassified sequences</taxon>
        <taxon>metagenomes</taxon>
        <taxon>ecological metagenomes</taxon>
    </lineage>
</organism>